<dbReference type="RefSeq" id="XP_010462901.2">
    <property type="nucleotide sequence ID" value="XM_010464599.2"/>
</dbReference>
<accession>A0ABM0VY56</accession>
<proteinExistence type="predicted"/>
<reference evidence="3" key="2">
    <citation type="submission" date="2025-08" db="UniProtKB">
        <authorList>
            <consortium name="RefSeq"/>
        </authorList>
    </citation>
    <scope>IDENTIFICATION</scope>
    <source>
        <tissue evidence="3">Leaf</tissue>
    </source>
</reference>
<dbReference type="PANTHER" id="PTHR31672:SF13">
    <property type="entry name" value="F-BOX PROTEIN CPR30-LIKE"/>
    <property type="match status" value="1"/>
</dbReference>
<evidence type="ECO:0000313" key="3">
    <source>
        <dbReference type="RefSeq" id="XP_010462901.2"/>
    </source>
</evidence>
<organism evidence="2 3">
    <name type="scientific">Camelina sativa</name>
    <name type="common">False flax</name>
    <name type="synonym">Myagrum sativum</name>
    <dbReference type="NCBI Taxonomy" id="90675"/>
    <lineage>
        <taxon>Eukaryota</taxon>
        <taxon>Viridiplantae</taxon>
        <taxon>Streptophyta</taxon>
        <taxon>Embryophyta</taxon>
        <taxon>Tracheophyta</taxon>
        <taxon>Spermatophyta</taxon>
        <taxon>Magnoliopsida</taxon>
        <taxon>eudicotyledons</taxon>
        <taxon>Gunneridae</taxon>
        <taxon>Pentapetalae</taxon>
        <taxon>rosids</taxon>
        <taxon>malvids</taxon>
        <taxon>Brassicales</taxon>
        <taxon>Brassicaceae</taxon>
        <taxon>Camelineae</taxon>
        <taxon>Camelina</taxon>
    </lineage>
</organism>
<dbReference type="GeneID" id="104743530"/>
<dbReference type="Proteomes" id="UP000694864">
    <property type="component" value="Chromosome 14"/>
</dbReference>
<keyword evidence="2" id="KW-1185">Reference proteome</keyword>
<dbReference type="Pfam" id="PF07734">
    <property type="entry name" value="FBA_1"/>
    <property type="match status" value="1"/>
</dbReference>
<reference evidence="2" key="1">
    <citation type="journal article" date="2014" name="Nat. Commun.">
        <title>The emerging biofuel crop Camelina sativa retains a highly undifferentiated hexaploid genome structure.</title>
        <authorList>
            <person name="Kagale S."/>
            <person name="Koh C."/>
            <person name="Nixon J."/>
            <person name="Bollina V."/>
            <person name="Clarke W.E."/>
            <person name="Tuteja R."/>
            <person name="Spillane C."/>
            <person name="Robinson S.J."/>
            <person name="Links M.G."/>
            <person name="Clarke C."/>
            <person name="Higgins E.E."/>
            <person name="Huebert T."/>
            <person name="Sharpe A.G."/>
            <person name="Parkin I.A."/>
        </authorList>
    </citation>
    <scope>NUCLEOTIDE SEQUENCE [LARGE SCALE GENOMIC DNA]</scope>
    <source>
        <strain evidence="2">cv. DH55</strain>
    </source>
</reference>
<gene>
    <name evidence="3" type="primary">LOC104743530</name>
</gene>
<name>A0ABM0VY56_CAMSA</name>
<protein>
    <submittedName>
        <fullName evidence="3">F-box/kelch-repeat protein At1g24800-like</fullName>
    </submittedName>
</protein>
<dbReference type="NCBIfam" id="TIGR01640">
    <property type="entry name" value="F_box_assoc_1"/>
    <property type="match status" value="1"/>
</dbReference>
<feature type="domain" description="F-box associated beta-propeller type 1" evidence="1">
    <location>
        <begin position="58"/>
        <end position="396"/>
    </location>
</feature>
<dbReference type="InterPro" id="IPR050796">
    <property type="entry name" value="SCF_F-box_component"/>
</dbReference>
<dbReference type="SUPFAM" id="SSF81383">
    <property type="entry name" value="F-box domain"/>
    <property type="match status" value="1"/>
</dbReference>
<sequence length="407" mass="47553">MTKRMCQLPPKLVGEKILTRIPITSLRAVRSTCKLWNDLTNDWVLGKAAVTRQQFVGFMTMDSKVFSVRFHLCRKHKDDEDELLDLSIKQVDLLNDQVEISKVFQCDGLLLCVAKDHSRLVVWNPYLGQTKWIAPRTSLHRLDIYAFGCDDDKNNRNHKILRFVEYPREGLLKHEIYDLSSNSWRVLDVTSDWEIQFYQRNVSLKGNSYFFAQEKLGFGPNFMIIREIEDFLICFDFTRERFGPRLPLPFHSYVEETVTLSCVRDEQLAVLYQRLHPITLEIWVKTKIEPDAVSWSKFLNVDMRPLTGFQFDVEAGSFFIDEKEKVVVVFDVKEKYLQPTKTFEYHHTAFIIGDDGYYKSVSLRESPDFGKPDKTGQFPYPPLVCSLSYRPSLVQINLPGTRKETDD</sequence>
<dbReference type="InterPro" id="IPR017451">
    <property type="entry name" value="F-box-assoc_interact_dom"/>
</dbReference>
<dbReference type="InterPro" id="IPR006527">
    <property type="entry name" value="F-box-assoc_dom_typ1"/>
</dbReference>
<dbReference type="InterPro" id="IPR036047">
    <property type="entry name" value="F-box-like_dom_sf"/>
</dbReference>
<dbReference type="PANTHER" id="PTHR31672">
    <property type="entry name" value="BNACNNG10540D PROTEIN"/>
    <property type="match status" value="1"/>
</dbReference>
<evidence type="ECO:0000313" key="2">
    <source>
        <dbReference type="Proteomes" id="UP000694864"/>
    </source>
</evidence>
<evidence type="ECO:0000259" key="1">
    <source>
        <dbReference type="Pfam" id="PF07734"/>
    </source>
</evidence>